<organism evidence="7 8">
    <name type="scientific">Gossypium laxum</name>
    <dbReference type="NCBI Taxonomy" id="34288"/>
    <lineage>
        <taxon>Eukaryota</taxon>
        <taxon>Viridiplantae</taxon>
        <taxon>Streptophyta</taxon>
        <taxon>Embryophyta</taxon>
        <taxon>Tracheophyta</taxon>
        <taxon>Spermatophyta</taxon>
        <taxon>Magnoliopsida</taxon>
        <taxon>eudicotyledons</taxon>
        <taxon>Gunneridae</taxon>
        <taxon>Pentapetalae</taxon>
        <taxon>rosids</taxon>
        <taxon>malvids</taxon>
        <taxon>Malvales</taxon>
        <taxon>Malvaceae</taxon>
        <taxon>Malvoideae</taxon>
        <taxon>Gossypium</taxon>
    </lineage>
</organism>
<evidence type="ECO:0000256" key="4">
    <source>
        <dbReference type="ARBA" id="ARBA00022989"/>
    </source>
</evidence>
<evidence type="ECO:0000256" key="2">
    <source>
        <dbReference type="ARBA" id="ARBA00009825"/>
    </source>
</evidence>
<dbReference type="InterPro" id="IPR007915">
    <property type="entry name" value="TMEM258/Ost5"/>
</dbReference>
<comment type="caution">
    <text evidence="6">Lacks conserved residue(s) required for the propagation of feature annotation.</text>
</comment>
<dbReference type="GO" id="GO:0006487">
    <property type="term" value="P:protein N-linked glycosylation"/>
    <property type="evidence" value="ECO:0007669"/>
    <property type="project" value="UniProtKB-UniRule"/>
</dbReference>
<comment type="subunit">
    <text evidence="6">Component of the oligosaccharyltransferase (OST) complex.</text>
</comment>
<protein>
    <recommendedName>
        <fullName evidence="6">Dolichyl-diphosphooligosaccharide-protein glycosyltransferase subunit OST5</fullName>
    </recommendedName>
</protein>
<keyword evidence="8" id="KW-1185">Reference proteome</keyword>
<feature type="non-terminal residue" evidence="7">
    <location>
        <position position="1"/>
    </location>
</feature>
<proteinExistence type="inferred from homology"/>
<keyword evidence="3 6" id="KW-0812">Transmembrane</keyword>
<evidence type="ECO:0000313" key="7">
    <source>
        <dbReference type="EMBL" id="MBA0728590.1"/>
    </source>
</evidence>
<comment type="caution">
    <text evidence="7">The sequence shown here is derived from an EMBL/GenBank/DDBJ whole genome shotgun (WGS) entry which is preliminary data.</text>
</comment>
<feature type="non-terminal residue" evidence="7">
    <location>
        <position position="148"/>
    </location>
</feature>
<reference evidence="7 8" key="1">
    <citation type="journal article" date="2019" name="Genome Biol. Evol.">
        <title>Insights into the evolution of the New World diploid cottons (Gossypium, subgenus Houzingenia) based on genome sequencing.</title>
        <authorList>
            <person name="Grover C.E."/>
            <person name="Arick M.A. 2nd"/>
            <person name="Thrash A."/>
            <person name="Conover J.L."/>
            <person name="Sanders W.S."/>
            <person name="Peterson D.G."/>
            <person name="Frelichowski J.E."/>
            <person name="Scheffler J.A."/>
            <person name="Scheffler B.E."/>
            <person name="Wendel J.F."/>
        </authorList>
    </citation>
    <scope>NUCLEOTIDE SEQUENCE [LARGE SCALE GENOMIC DNA]</scope>
    <source>
        <strain evidence="7">4</strain>
        <tissue evidence="7">Leaf</tissue>
    </source>
</reference>
<dbReference type="EMBL" id="JABEZV010000013">
    <property type="protein sequence ID" value="MBA0728590.1"/>
    <property type="molecule type" value="Genomic_DNA"/>
</dbReference>
<comment type="subcellular location">
    <subcellularLocation>
        <location evidence="1 6">Membrane</location>
        <topology evidence="1 6">Multi-pass membrane protein</topology>
    </subcellularLocation>
</comment>
<dbReference type="Pfam" id="PF05251">
    <property type="entry name" value="Ost5"/>
    <property type="match status" value="1"/>
</dbReference>
<accession>A0A7J9AX43</accession>
<dbReference type="AlphaFoldDB" id="A0A7J9AX43"/>
<dbReference type="GO" id="GO:0008250">
    <property type="term" value="C:oligosaccharyltransferase complex"/>
    <property type="evidence" value="ECO:0007669"/>
    <property type="project" value="UniProtKB-UniRule"/>
</dbReference>
<keyword evidence="4 6" id="KW-1133">Transmembrane helix</keyword>
<sequence>LGAERGIKPSKKPRPEVTNIFLRHDVANPTLHYSKTEIFRVQSLAPPAKPITSPVSDAWYPTLALLMLSIGLVVTASFFITEYKCEYEVDGFCWVPYYITSGSLWFKKIIFSMIDLSIVRVKSQIISNSGHSEFGYGLDGSRFTFMVK</sequence>
<evidence type="ECO:0000256" key="3">
    <source>
        <dbReference type="ARBA" id="ARBA00022692"/>
    </source>
</evidence>
<gene>
    <name evidence="7" type="ORF">Golax_001477</name>
</gene>
<evidence type="ECO:0000256" key="1">
    <source>
        <dbReference type="ARBA" id="ARBA00004141"/>
    </source>
</evidence>
<dbReference type="Proteomes" id="UP000593574">
    <property type="component" value="Unassembled WGS sequence"/>
</dbReference>
<evidence type="ECO:0000313" key="8">
    <source>
        <dbReference type="Proteomes" id="UP000593574"/>
    </source>
</evidence>
<keyword evidence="5 6" id="KW-0472">Membrane</keyword>
<feature type="transmembrane region" description="Helical" evidence="6">
    <location>
        <begin position="58"/>
        <end position="80"/>
    </location>
</feature>
<comment type="function">
    <text evidence="6">Subunit of the oligosaccharyl transferase (OST) complex that catalyzes the initial transfer of a defined glycan (Glc(3)Man(9)GlcNAc(2) in eukaryotes) from the lipid carrier dolichol-pyrophosphate to an asparagine residue within an Asn-X-Ser/Thr consensus motif in nascent polypeptide chains, the first step in protein N-glycosylation. N-glycosylation occurs cotranslationally and the complex associates with the Sec61 complex at the channel-forming translocon complex that mediates protein translocation across the endoplasmic reticulum (ER). All subunits are required for a maximal enzyme activity.</text>
</comment>
<comment type="similarity">
    <text evidence="2 6">Belongs to the OST5 family.</text>
</comment>
<evidence type="ECO:0000256" key="6">
    <source>
        <dbReference type="RuleBase" id="RU367008"/>
    </source>
</evidence>
<name>A0A7J9AX43_9ROSI</name>
<evidence type="ECO:0000256" key="5">
    <source>
        <dbReference type="ARBA" id="ARBA00023136"/>
    </source>
</evidence>